<reference evidence="2 3" key="1">
    <citation type="submission" date="2018-06" db="EMBL/GenBank/DDBJ databases">
        <title>Rhizobium wuzhouense sp. nov., isolated from roots of Oryza officinalis.</title>
        <authorList>
            <person name="Yuan T."/>
        </authorList>
    </citation>
    <scope>NUCLEOTIDE SEQUENCE [LARGE SCALE GENOMIC DNA]</scope>
    <source>
        <strain evidence="2 3">W44</strain>
    </source>
</reference>
<sequence>MCRVHAGGASRRHAARQLFPCDTRRASGSLRRPSPAGNGVRRVRQPSRRHVARPVRGLAQGKGHPVGGCAIPARPLRTGLRRPPLSRPAGAQQADRHGAQHNRDTSRMSDTVVFVSLAGNQSAFFAALEPSVRAAGRDVVHVCFHEGSVSELRKAAHRVFNPFELSRSGDLPSFEAYGIENPALLIAHEKAAYEIRDTQALLLKFRRHLAAMEAVFATLAGEGRRIVVVQELGGFTSVLAAYFVAQRHGVSNYFIEPSFFKGRFFLTRDSFSAPRIGRSAGSAGAEVLAVLGRIRDSQTVVIPVKDALHYRGAMRKLTDPKNWRRLVEKLVQKHVLKQQEEFQHIGGHVRRHVRMTMNAAKLRKFYAQIPDESPFLYYPLHVPADFALTIRSPEYLDQLSLIDFLCRVAPGGRKVVIKEHPALIGALPAARVVELMRRHDNLVLLSPGINNHEVLRRAETVVTVNSKAGAEALLYCRPVLALGDSFYRDSGLVTVVDALRDLPDRLAGAALPDEEDVNRFLQDVWSASVPGELYDVREENVAEFAASLLGVLDAEKR</sequence>
<feature type="compositionally biased region" description="Basic and acidic residues" evidence="1">
    <location>
        <begin position="94"/>
        <end position="105"/>
    </location>
</feature>
<evidence type="ECO:0000313" key="2">
    <source>
        <dbReference type="EMBL" id="PYB77102.1"/>
    </source>
</evidence>
<name>A0ABX5NVA3_9HYPH</name>
<dbReference type="InterPro" id="IPR007833">
    <property type="entry name" value="Capsule_polysaccharide_synth"/>
</dbReference>
<evidence type="ECO:0000313" key="3">
    <source>
        <dbReference type="Proteomes" id="UP000247536"/>
    </source>
</evidence>
<proteinExistence type="predicted"/>
<feature type="compositionally biased region" description="Basic residues" evidence="1">
    <location>
        <begin position="41"/>
        <end position="53"/>
    </location>
</feature>
<comment type="caution">
    <text evidence="2">The sequence shown here is derived from an EMBL/GenBank/DDBJ whole genome shotgun (WGS) entry which is preliminary data.</text>
</comment>
<keyword evidence="3" id="KW-1185">Reference proteome</keyword>
<dbReference type="Proteomes" id="UP000247536">
    <property type="component" value="Unassembled WGS sequence"/>
</dbReference>
<organism evidence="2 3">
    <name type="scientific">Rhizobium wuzhouense</name>
    <dbReference type="NCBI Taxonomy" id="1986026"/>
    <lineage>
        <taxon>Bacteria</taxon>
        <taxon>Pseudomonadati</taxon>
        <taxon>Pseudomonadota</taxon>
        <taxon>Alphaproteobacteria</taxon>
        <taxon>Hyphomicrobiales</taxon>
        <taxon>Rhizobiaceae</taxon>
        <taxon>Rhizobium/Agrobacterium group</taxon>
        <taxon>Rhizobium</taxon>
    </lineage>
</organism>
<dbReference type="EMBL" id="QJRY01000001">
    <property type="protein sequence ID" value="PYB77102.1"/>
    <property type="molecule type" value="Genomic_DNA"/>
</dbReference>
<evidence type="ECO:0000256" key="1">
    <source>
        <dbReference type="SAM" id="MobiDB-lite"/>
    </source>
</evidence>
<accession>A0ABX5NVA3</accession>
<feature type="compositionally biased region" description="Low complexity" evidence="1">
    <location>
        <begin position="72"/>
        <end position="83"/>
    </location>
</feature>
<dbReference type="Pfam" id="PF05159">
    <property type="entry name" value="Capsule_synth"/>
    <property type="match status" value="1"/>
</dbReference>
<gene>
    <name evidence="2" type="ORF">DMY87_01625</name>
</gene>
<protein>
    <submittedName>
        <fullName evidence="2">Capsule biosynthesis protein</fullName>
    </submittedName>
</protein>
<feature type="region of interest" description="Disordered" evidence="1">
    <location>
        <begin position="1"/>
        <end position="105"/>
    </location>
</feature>